<feature type="binding site" evidence="7">
    <location>
        <begin position="343"/>
        <end position="345"/>
    </location>
    <ligand>
        <name>GTP</name>
        <dbReference type="ChEBI" id="CHEBI:37565"/>
    </ligand>
</feature>
<evidence type="ECO:0000256" key="8">
    <source>
        <dbReference type="PIRSR" id="PIRSR006809-2"/>
    </source>
</evidence>
<sequence>MFDRYEAGERAVLVHINFTDDNTKEELAELELLVNSAGVDAVEVLTTSRNAPHAKYFVGSGKAEEIAAAVNAHEANVVIFNHSLSPSQERNLEAICKCRVLDRTGLILDIFAQRARTHEGKLQVELAQLRHISTRLIRGWTHLERQKGGIGLRGPGETQLETDRRLLRGRIKTILRRLEKVQKQREQGRRSRKRAEIPTVSLVGYTNAGKSTLFNQITDSHVYAADQLFATLDPTLRKIELQDVGEAILADTVGFIRHLPHDLVAAFKATLQETQEADILLHVVDVSDARYRETMDEVNEVLDEIDAGDIPQLIICNKIDNLDDVAPRIERNDEGMPVRVWLSAQTGQGAELLSEALTDCLAKNMVSYTLRIPPAQSQLRGVLYELNCISQESYATDGDWVVDIKMPAVDWNRLEKRLDTGLSEFVVHH</sequence>
<comment type="similarity">
    <text evidence="6">Belongs to the TRAFAC class OBG-HflX-like GTPase superfamily. HflX GTPase family.</text>
</comment>
<dbReference type="KEGG" id="smaa:IT774_01105"/>
<dbReference type="InterPro" id="IPR025121">
    <property type="entry name" value="GTPase_HflX_N"/>
</dbReference>
<evidence type="ECO:0000259" key="9">
    <source>
        <dbReference type="PROSITE" id="PS51705"/>
    </source>
</evidence>
<evidence type="ECO:0000256" key="1">
    <source>
        <dbReference type="ARBA" id="ARBA00022490"/>
    </source>
</evidence>
<dbReference type="InterPro" id="IPR042108">
    <property type="entry name" value="GTPase_HflX_N_sf"/>
</dbReference>
<dbReference type="InterPro" id="IPR006073">
    <property type="entry name" value="GTP-bd"/>
</dbReference>
<dbReference type="NCBIfam" id="NF008280">
    <property type="entry name" value="PRK11058.1"/>
    <property type="match status" value="1"/>
</dbReference>
<dbReference type="GO" id="GO:0005525">
    <property type="term" value="F:GTP binding"/>
    <property type="evidence" value="ECO:0007669"/>
    <property type="project" value="UniProtKB-UniRule"/>
</dbReference>
<comment type="cofactor">
    <cofactor evidence="8">
        <name>Mg(2+)</name>
        <dbReference type="ChEBI" id="CHEBI:18420"/>
    </cofactor>
</comment>
<dbReference type="PANTHER" id="PTHR10229">
    <property type="entry name" value="GTP-BINDING PROTEIN HFLX"/>
    <property type="match status" value="1"/>
</dbReference>
<dbReference type="RefSeq" id="WP_195810975.1">
    <property type="nucleotide sequence ID" value="NZ_CP064795.1"/>
</dbReference>
<proteinExistence type="inferred from homology"/>
<keyword evidence="2 8" id="KW-0479">Metal-binding</keyword>
<comment type="subcellular location">
    <subcellularLocation>
        <location evidence="6">Cytoplasm</location>
    </subcellularLocation>
    <text evidence="6">May associate with membranes.</text>
</comment>
<keyword evidence="3 6" id="KW-0547">Nucleotide-binding</keyword>
<feature type="binding site" evidence="7">
    <location>
        <begin position="251"/>
        <end position="254"/>
    </location>
    <ligand>
        <name>GTP</name>
        <dbReference type="ChEBI" id="CHEBI:37565"/>
    </ligand>
</feature>
<feature type="binding site" evidence="7">
    <location>
        <begin position="204"/>
        <end position="211"/>
    </location>
    <ligand>
        <name>GTP</name>
        <dbReference type="ChEBI" id="CHEBI:37565"/>
    </ligand>
</feature>
<dbReference type="PRINTS" id="PR00326">
    <property type="entry name" value="GTP1OBG"/>
</dbReference>
<protein>
    <recommendedName>
        <fullName evidence="6">GTPase HflX</fullName>
    </recommendedName>
    <alternativeName>
        <fullName evidence="6">GTP-binding protein HflX</fullName>
    </alternativeName>
</protein>
<comment type="subunit">
    <text evidence="6">Monomer. Associates with the 50S ribosomal subunit.</text>
</comment>
<dbReference type="FunFam" id="3.40.50.11060:FF:000001">
    <property type="entry name" value="GTPase HflX"/>
    <property type="match status" value="1"/>
</dbReference>
<evidence type="ECO:0000256" key="3">
    <source>
        <dbReference type="ARBA" id="ARBA00022741"/>
    </source>
</evidence>
<evidence type="ECO:0000256" key="4">
    <source>
        <dbReference type="ARBA" id="ARBA00022842"/>
    </source>
</evidence>
<dbReference type="HAMAP" id="MF_00900">
    <property type="entry name" value="GTPase_HflX"/>
    <property type="match status" value="1"/>
</dbReference>
<dbReference type="NCBIfam" id="TIGR03156">
    <property type="entry name" value="GTP_HflX"/>
    <property type="match status" value="1"/>
</dbReference>
<dbReference type="Pfam" id="PF01926">
    <property type="entry name" value="MMR_HSR1"/>
    <property type="match status" value="1"/>
</dbReference>
<dbReference type="PROSITE" id="PS51705">
    <property type="entry name" value="G_HFLX"/>
    <property type="match status" value="1"/>
</dbReference>
<keyword evidence="5 6" id="KW-0342">GTP-binding</keyword>
<dbReference type="InterPro" id="IPR035647">
    <property type="entry name" value="EFG_III/V"/>
</dbReference>
<dbReference type="AlphaFoldDB" id="A0A7S9DXP6"/>
<dbReference type="Gene3D" id="6.10.250.2860">
    <property type="match status" value="1"/>
</dbReference>
<dbReference type="PIRSF" id="PIRSF006809">
    <property type="entry name" value="GTP-binding_hflX_prd"/>
    <property type="match status" value="1"/>
</dbReference>
<dbReference type="InterPro" id="IPR016496">
    <property type="entry name" value="GTPase_HflX"/>
</dbReference>
<dbReference type="GO" id="GO:0046872">
    <property type="term" value="F:metal ion binding"/>
    <property type="evidence" value="ECO:0007669"/>
    <property type="project" value="UniProtKB-KW"/>
</dbReference>
<dbReference type="SUPFAM" id="SSF52540">
    <property type="entry name" value="P-loop containing nucleoside triphosphate hydrolases"/>
    <property type="match status" value="1"/>
</dbReference>
<feature type="binding site" evidence="7">
    <location>
        <begin position="229"/>
        <end position="233"/>
    </location>
    <ligand>
        <name>GTP</name>
        <dbReference type="ChEBI" id="CHEBI:37565"/>
    </ligand>
</feature>
<name>A0A7S9DXP6_9ALTE</name>
<dbReference type="GO" id="GO:0043022">
    <property type="term" value="F:ribosome binding"/>
    <property type="evidence" value="ECO:0007669"/>
    <property type="project" value="TreeGrafter"/>
</dbReference>
<evidence type="ECO:0000256" key="5">
    <source>
        <dbReference type="ARBA" id="ARBA00023134"/>
    </source>
</evidence>
<keyword evidence="4 8" id="KW-0460">Magnesium</keyword>
<dbReference type="Gene3D" id="3.40.50.11060">
    <property type="entry name" value="GTPase HflX, N-terminal domain"/>
    <property type="match status" value="1"/>
</dbReference>
<dbReference type="InterPro" id="IPR027417">
    <property type="entry name" value="P-loop_NTPase"/>
</dbReference>
<dbReference type="EMBL" id="CP064795">
    <property type="protein sequence ID" value="QPG05893.1"/>
    <property type="molecule type" value="Genomic_DNA"/>
</dbReference>
<feature type="binding site" evidence="8">
    <location>
        <position position="211"/>
    </location>
    <ligand>
        <name>Mg(2+)</name>
        <dbReference type="ChEBI" id="CHEBI:18420"/>
    </ligand>
</feature>
<gene>
    <name evidence="6 10" type="primary">hflX</name>
    <name evidence="10" type="ORF">IT774_01105</name>
</gene>
<accession>A0A7S9DXP6</accession>
<dbReference type="CDD" id="cd01878">
    <property type="entry name" value="HflX"/>
    <property type="match status" value="1"/>
</dbReference>
<dbReference type="InterPro" id="IPR030394">
    <property type="entry name" value="G_HFLX_dom"/>
</dbReference>
<dbReference type="GO" id="GO:0003924">
    <property type="term" value="F:GTPase activity"/>
    <property type="evidence" value="ECO:0007669"/>
    <property type="project" value="UniProtKB-UniRule"/>
</dbReference>
<dbReference type="InterPro" id="IPR032305">
    <property type="entry name" value="GTP-bd_M"/>
</dbReference>
<evidence type="ECO:0000256" key="6">
    <source>
        <dbReference type="HAMAP-Rule" id="MF_00900"/>
    </source>
</evidence>
<evidence type="ECO:0000256" key="2">
    <source>
        <dbReference type="ARBA" id="ARBA00022723"/>
    </source>
</evidence>
<evidence type="ECO:0000313" key="11">
    <source>
        <dbReference type="Proteomes" id="UP000595095"/>
    </source>
</evidence>
<feature type="binding site" evidence="7">
    <location>
        <begin position="317"/>
        <end position="320"/>
    </location>
    <ligand>
        <name>GTP</name>
        <dbReference type="ChEBI" id="CHEBI:37565"/>
    </ligand>
</feature>
<keyword evidence="1 6" id="KW-0963">Cytoplasm</keyword>
<comment type="function">
    <text evidence="6">GTPase that associates with the 50S ribosomal subunit and may have a role during protein synthesis or ribosome biogenesis.</text>
</comment>
<keyword evidence="11" id="KW-1185">Reference proteome</keyword>
<dbReference type="Pfam" id="PF16360">
    <property type="entry name" value="GTP-bdg_M"/>
    <property type="match status" value="1"/>
</dbReference>
<dbReference type="PANTHER" id="PTHR10229:SF0">
    <property type="entry name" value="GTP-BINDING PROTEIN 6-RELATED"/>
    <property type="match status" value="1"/>
</dbReference>
<feature type="domain" description="Hflx-type G" evidence="9">
    <location>
        <begin position="198"/>
        <end position="365"/>
    </location>
</feature>
<organism evidence="10 11">
    <name type="scientific">Salinimonas marina</name>
    <dbReference type="NCBI Taxonomy" id="2785918"/>
    <lineage>
        <taxon>Bacteria</taxon>
        <taxon>Pseudomonadati</taxon>
        <taxon>Pseudomonadota</taxon>
        <taxon>Gammaproteobacteria</taxon>
        <taxon>Alteromonadales</taxon>
        <taxon>Alteromonadaceae</taxon>
        <taxon>Alteromonas/Salinimonas group</taxon>
        <taxon>Salinimonas</taxon>
    </lineage>
</organism>
<dbReference type="FunFam" id="3.40.50.300:FF:000173">
    <property type="entry name" value="GTPase HflX"/>
    <property type="match status" value="1"/>
</dbReference>
<dbReference type="Gene3D" id="3.40.50.300">
    <property type="entry name" value="P-loop containing nucleotide triphosphate hydrolases"/>
    <property type="match status" value="1"/>
</dbReference>
<evidence type="ECO:0000256" key="7">
    <source>
        <dbReference type="PIRSR" id="PIRSR006809-1"/>
    </source>
</evidence>
<reference evidence="10 11" key="1">
    <citation type="submission" date="2020-11" db="EMBL/GenBank/DDBJ databases">
        <title>Complete genome sequence for Salinimonas sp. strain G2-b.</title>
        <authorList>
            <person name="Park S.-J."/>
        </authorList>
    </citation>
    <scope>NUCLEOTIDE SEQUENCE [LARGE SCALE GENOMIC DNA]</scope>
    <source>
        <strain evidence="10 11">G2-b</strain>
    </source>
</reference>
<feature type="binding site" evidence="8">
    <location>
        <position position="231"/>
    </location>
    <ligand>
        <name>Mg(2+)</name>
        <dbReference type="ChEBI" id="CHEBI:18420"/>
    </ligand>
</feature>
<dbReference type="Pfam" id="PF13167">
    <property type="entry name" value="GTP-bdg_N"/>
    <property type="match status" value="1"/>
</dbReference>
<dbReference type="GO" id="GO:0097216">
    <property type="term" value="F:guanosine tetraphosphate binding"/>
    <property type="evidence" value="ECO:0007669"/>
    <property type="project" value="UniProtKB-ARBA"/>
</dbReference>
<dbReference type="GO" id="GO:0005737">
    <property type="term" value="C:cytoplasm"/>
    <property type="evidence" value="ECO:0007669"/>
    <property type="project" value="UniProtKB-SubCell"/>
</dbReference>
<evidence type="ECO:0000313" key="10">
    <source>
        <dbReference type="EMBL" id="QPG05893.1"/>
    </source>
</evidence>
<dbReference type="SUPFAM" id="SSF54980">
    <property type="entry name" value="EF-G C-terminal domain-like"/>
    <property type="match status" value="1"/>
</dbReference>
<dbReference type="Proteomes" id="UP000595095">
    <property type="component" value="Chromosome"/>
</dbReference>